<dbReference type="GO" id="GO:0016740">
    <property type="term" value="F:transferase activity"/>
    <property type="evidence" value="ECO:0007669"/>
    <property type="project" value="UniProtKB-KW"/>
</dbReference>
<keyword evidence="1" id="KW-0732">Signal</keyword>
<comment type="caution">
    <text evidence="3">The sequence shown here is derived from an EMBL/GenBank/DDBJ whole genome shotgun (WGS) entry which is preliminary data.</text>
</comment>
<gene>
    <name evidence="3" type="ORF">RBH19_02880</name>
</gene>
<evidence type="ECO:0000313" key="3">
    <source>
        <dbReference type="EMBL" id="MDQ2068818.1"/>
    </source>
</evidence>
<accession>A0ABU0W4X8</accession>
<evidence type="ECO:0000313" key="4">
    <source>
        <dbReference type="Proteomes" id="UP001239019"/>
    </source>
</evidence>
<sequence>MRTLILALALIFVWLSPVGNPAEAGGTEMPDIPHKTQVDENTLIGGPPDQEQLREARDAGIRTVVDLRGVSEYGDWQPSDVVTSLGMLYIPIPVAGADGLTRPAIEAFDRAIAAAGDQPALYHCASGNRVGAMFALRSHLIEGAGLEESLRIGREHGLTGLEDQVREMIESGRIPDGR</sequence>
<keyword evidence="3" id="KW-0808">Transferase</keyword>
<proteinExistence type="predicted"/>
<dbReference type="Proteomes" id="UP001239019">
    <property type="component" value="Unassembled WGS sequence"/>
</dbReference>
<keyword evidence="4" id="KW-1185">Reference proteome</keyword>
<dbReference type="InterPro" id="IPR029021">
    <property type="entry name" value="Prot-tyrosine_phosphatase-like"/>
</dbReference>
<dbReference type="InterPro" id="IPR055214">
    <property type="entry name" value="PTP-NADK"/>
</dbReference>
<dbReference type="SUPFAM" id="SSF52799">
    <property type="entry name" value="(Phosphotyrosine protein) phosphatases II"/>
    <property type="match status" value="1"/>
</dbReference>
<evidence type="ECO:0000256" key="1">
    <source>
        <dbReference type="SAM" id="SignalP"/>
    </source>
</evidence>
<dbReference type="EMBL" id="JAVDDT010000002">
    <property type="protein sequence ID" value="MDQ2068818.1"/>
    <property type="molecule type" value="Genomic_DNA"/>
</dbReference>
<feature type="chain" id="PRO_5046510189" evidence="1">
    <location>
        <begin position="25"/>
        <end position="178"/>
    </location>
</feature>
<dbReference type="Gene3D" id="3.90.190.10">
    <property type="entry name" value="Protein tyrosine phosphatase superfamily"/>
    <property type="match status" value="1"/>
</dbReference>
<reference evidence="3 4" key="1">
    <citation type="submission" date="2023-08" db="EMBL/GenBank/DDBJ databases">
        <title>Whole-genome sequencing of halo(alkali)philic microorganisms from hypersaline lakes.</title>
        <authorList>
            <person name="Sorokin D.Y."/>
            <person name="Abbas B."/>
            <person name="Merkel A.Y."/>
        </authorList>
    </citation>
    <scope>NUCLEOTIDE SEQUENCE [LARGE SCALE GENOMIC DNA]</scope>
    <source>
        <strain evidence="3 4">AB-CW4</strain>
    </source>
</reference>
<dbReference type="Pfam" id="PF22741">
    <property type="entry name" value="PTP-NADK"/>
    <property type="match status" value="1"/>
</dbReference>
<feature type="signal peptide" evidence="1">
    <location>
        <begin position="1"/>
        <end position="24"/>
    </location>
</feature>
<name>A0ABU0W4X8_9GAMM</name>
<feature type="domain" description="DSP-PTPase phosphatase fused to NAD+ Kinase" evidence="2">
    <location>
        <begin position="42"/>
        <end position="136"/>
    </location>
</feature>
<organism evidence="3 4">
    <name type="scientific">Natronospira bacteriovora</name>
    <dbReference type="NCBI Taxonomy" id="3069753"/>
    <lineage>
        <taxon>Bacteria</taxon>
        <taxon>Pseudomonadati</taxon>
        <taxon>Pseudomonadota</taxon>
        <taxon>Gammaproteobacteria</taxon>
        <taxon>Natronospirales</taxon>
        <taxon>Natronospiraceae</taxon>
        <taxon>Natronospira</taxon>
    </lineage>
</organism>
<evidence type="ECO:0000259" key="2">
    <source>
        <dbReference type="Pfam" id="PF22741"/>
    </source>
</evidence>
<protein>
    <submittedName>
        <fullName evidence="3">Sulfur transferase domain-containing protein</fullName>
    </submittedName>
</protein>
<dbReference type="RefSeq" id="WP_306727318.1">
    <property type="nucleotide sequence ID" value="NZ_JAVDDT010000002.1"/>
</dbReference>